<dbReference type="InterPro" id="IPR000073">
    <property type="entry name" value="AB_hydrolase_1"/>
</dbReference>
<dbReference type="Gene3D" id="3.40.50.1820">
    <property type="entry name" value="alpha/beta hydrolase"/>
    <property type="match status" value="1"/>
</dbReference>
<evidence type="ECO:0000313" key="4">
    <source>
        <dbReference type="EMBL" id="PVE09925.1"/>
    </source>
</evidence>
<name>A0A2T7T445_9ACTN</name>
<feature type="domain" description="AB hydrolase-1" evidence="3">
    <location>
        <begin position="51"/>
        <end position="270"/>
    </location>
</feature>
<gene>
    <name evidence="4" type="ORF">Y717_25920</name>
</gene>
<dbReference type="EMBL" id="AZSP01000238">
    <property type="protein sequence ID" value="PVE09925.1"/>
    <property type="molecule type" value="Genomic_DNA"/>
</dbReference>
<keyword evidence="4" id="KW-0378">Hydrolase</keyword>
<accession>A0A2T7T445</accession>
<keyword evidence="1" id="KW-0812">Transmembrane</keyword>
<evidence type="ECO:0000259" key="3">
    <source>
        <dbReference type="Pfam" id="PF12697"/>
    </source>
</evidence>
<evidence type="ECO:0000313" key="5">
    <source>
        <dbReference type="Proteomes" id="UP000245992"/>
    </source>
</evidence>
<protein>
    <submittedName>
        <fullName evidence="4">Alpha/beta hydrolase</fullName>
    </submittedName>
</protein>
<dbReference type="OrthoDB" id="9814966at2"/>
<keyword evidence="1" id="KW-1133">Transmembrane helix</keyword>
<feature type="chain" id="PRO_5015737114" evidence="2">
    <location>
        <begin position="29"/>
        <end position="324"/>
    </location>
</feature>
<evidence type="ECO:0000256" key="2">
    <source>
        <dbReference type="SAM" id="SignalP"/>
    </source>
</evidence>
<dbReference type="RefSeq" id="WP_030350953.1">
    <property type="nucleotide sequence ID" value="NZ_AZSP01000238.1"/>
</dbReference>
<dbReference type="AlphaFoldDB" id="A0A2T7T445"/>
<evidence type="ECO:0000256" key="1">
    <source>
        <dbReference type="SAM" id="Phobius"/>
    </source>
</evidence>
<keyword evidence="1" id="KW-0472">Membrane</keyword>
<feature type="transmembrane region" description="Helical" evidence="1">
    <location>
        <begin position="295"/>
        <end position="316"/>
    </location>
</feature>
<sequence>MTLRPSRELIRSRPVAALASVCSVAALAAPAPAIAEGASSGSGGGIAKPTVVLVHGAFADASGWDGVVERLQRDGYPVIAPANPLRGLASDSAYIAGVLKSVKGPVILAGHSYGGAVIGEAAAGNRNVKALVYISAFMPDKGEALGALGAKFRGSRLNPALRQVPFQNGDGTTGTDLYIKPDKFHQVFAADLAASTAAQMSATQRPISASAFTEKADAAAWKTIPSWFLVATKDHAIAPDLERFEAKRAGSHTIEVNSSHVAMISHPGTVTSLILDAIRTEASGTPSLATTGGNASATGLIGVVAIVAGVGLIVAVRRHQARGR</sequence>
<dbReference type="Pfam" id="PF12697">
    <property type="entry name" value="Abhydrolase_6"/>
    <property type="match status" value="1"/>
</dbReference>
<dbReference type="SUPFAM" id="SSF53474">
    <property type="entry name" value="alpha/beta-Hydrolases"/>
    <property type="match status" value="1"/>
</dbReference>
<comment type="caution">
    <text evidence="4">The sequence shown here is derived from an EMBL/GenBank/DDBJ whole genome shotgun (WGS) entry which is preliminary data.</text>
</comment>
<proteinExistence type="predicted"/>
<dbReference type="InterPro" id="IPR052897">
    <property type="entry name" value="Sec-Metab_Biosynth_Hydrolase"/>
</dbReference>
<dbReference type="GO" id="GO:0016787">
    <property type="term" value="F:hydrolase activity"/>
    <property type="evidence" value="ECO:0007669"/>
    <property type="project" value="UniProtKB-KW"/>
</dbReference>
<feature type="signal peptide" evidence="2">
    <location>
        <begin position="1"/>
        <end position="28"/>
    </location>
</feature>
<dbReference type="InterPro" id="IPR029058">
    <property type="entry name" value="AB_hydrolase_fold"/>
</dbReference>
<dbReference type="Proteomes" id="UP000245992">
    <property type="component" value="Unassembled WGS sequence"/>
</dbReference>
<dbReference type="PANTHER" id="PTHR37017:SF11">
    <property type="entry name" value="ESTERASE_LIPASE_THIOESTERASE DOMAIN-CONTAINING PROTEIN"/>
    <property type="match status" value="1"/>
</dbReference>
<dbReference type="STRING" id="1440053.GCA_000718095_01799"/>
<dbReference type="PANTHER" id="PTHR37017">
    <property type="entry name" value="AB HYDROLASE-1 DOMAIN-CONTAINING PROTEIN-RELATED"/>
    <property type="match status" value="1"/>
</dbReference>
<organism evidence="4 5">
    <name type="scientific">Streptomyces scopuliridis RB72</name>
    <dbReference type="NCBI Taxonomy" id="1440053"/>
    <lineage>
        <taxon>Bacteria</taxon>
        <taxon>Bacillati</taxon>
        <taxon>Actinomycetota</taxon>
        <taxon>Actinomycetes</taxon>
        <taxon>Kitasatosporales</taxon>
        <taxon>Streptomycetaceae</taxon>
        <taxon>Streptomyces</taxon>
    </lineage>
</organism>
<keyword evidence="5" id="KW-1185">Reference proteome</keyword>
<keyword evidence="2" id="KW-0732">Signal</keyword>
<reference evidence="4 5" key="1">
    <citation type="submission" date="2013-12" db="EMBL/GenBank/DDBJ databases">
        <title>Annotated genome of Streptomyces scopuliridis.</title>
        <authorList>
            <person name="Olson J.B."/>
        </authorList>
    </citation>
    <scope>NUCLEOTIDE SEQUENCE [LARGE SCALE GENOMIC DNA]</scope>
    <source>
        <strain evidence="4 5">RB72</strain>
    </source>
</reference>